<evidence type="ECO:0000313" key="5">
    <source>
        <dbReference type="Proteomes" id="UP000277766"/>
    </source>
</evidence>
<dbReference type="InterPro" id="IPR016181">
    <property type="entry name" value="Acyl_CoA_acyltransferase"/>
</dbReference>
<dbReference type="PROSITE" id="PS51186">
    <property type="entry name" value="GNAT"/>
    <property type="match status" value="2"/>
</dbReference>
<dbReference type="Pfam" id="PF00583">
    <property type="entry name" value="Acetyltransf_1"/>
    <property type="match status" value="2"/>
</dbReference>
<dbReference type="Proteomes" id="UP000277766">
    <property type="component" value="Unassembled WGS sequence"/>
</dbReference>
<evidence type="ECO:0000259" key="3">
    <source>
        <dbReference type="PROSITE" id="PS51186"/>
    </source>
</evidence>
<keyword evidence="5" id="KW-1185">Reference proteome</keyword>
<dbReference type="CDD" id="cd04301">
    <property type="entry name" value="NAT_SF"/>
    <property type="match status" value="2"/>
</dbReference>
<keyword evidence="2" id="KW-0012">Acyltransferase</keyword>
<dbReference type="GO" id="GO:0016747">
    <property type="term" value="F:acyltransferase activity, transferring groups other than amino-acyl groups"/>
    <property type="evidence" value="ECO:0007669"/>
    <property type="project" value="InterPro"/>
</dbReference>
<comment type="caution">
    <text evidence="4">The sequence shown here is derived from an EMBL/GenBank/DDBJ whole genome shotgun (WGS) entry which is preliminary data.</text>
</comment>
<sequence>MPSLTLREAQRSDFPALAEILSLTQPDWPTGAEDLQRQDDTRDPAHFALRVVAEQAGQIVGVGHVGHDDFAFEPWRYWSALDVHPDFQRQGVGTALYSELKRHLQERGAREVRTMLSSKPQDAAGRAFLERRGWRVGWERFESQLDTRDTDLSTFDGLLTGVAEQGVRLMSLAELAADPDRDRRLHELDWLLFQDVPSGLTPTKKSLDQWVKDELADPQLRPELSFVAVGDGPSDPLTGSYVGYSTIGKSRGEHYYIGMTGVLRSHRGRGLAKALKVAAMRELQAQGGGVIKTFNDTPNRAMLTMNEALGFQRTATMYRYELELS</sequence>
<feature type="domain" description="N-acetyltransferase" evidence="3">
    <location>
        <begin position="180"/>
        <end position="325"/>
    </location>
</feature>
<dbReference type="Gene3D" id="3.40.630.30">
    <property type="match status" value="1"/>
</dbReference>
<organism evidence="4 5">
    <name type="scientific">Deinococcus radiophilus</name>
    <dbReference type="NCBI Taxonomy" id="32062"/>
    <lineage>
        <taxon>Bacteria</taxon>
        <taxon>Thermotogati</taxon>
        <taxon>Deinococcota</taxon>
        <taxon>Deinococci</taxon>
        <taxon>Deinococcales</taxon>
        <taxon>Deinococcaceae</taxon>
        <taxon>Deinococcus</taxon>
    </lineage>
</organism>
<evidence type="ECO:0000256" key="1">
    <source>
        <dbReference type="ARBA" id="ARBA00022679"/>
    </source>
</evidence>
<dbReference type="InterPro" id="IPR050832">
    <property type="entry name" value="Bact_Acetyltransf"/>
</dbReference>
<dbReference type="PANTHER" id="PTHR43877:SF6">
    <property type="entry name" value="GCN5-RELATED N-ACETYLTRANSFERASE"/>
    <property type="match status" value="1"/>
</dbReference>
<dbReference type="RefSeq" id="WP_126352086.1">
    <property type="nucleotide sequence ID" value="NZ_CP086380.1"/>
</dbReference>
<dbReference type="OrthoDB" id="4140682at2"/>
<evidence type="ECO:0000313" key="4">
    <source>
        <dbReference type="EMBL" id="RTR27064.1"/>
    </source>
</evidence>
<reference evidence="4 5" key="1">
    <citation type="submission" date="2018-12" db="EMBL/GenBank/DDBJ databases">
        <title>Deinococcus radiophilus ATCC 27603 genome sequencing and assembly.</title>
        <authorList>
            <person name="Maclea K.S."/>
            <person name="Maynard C.R."/>
        </authorList>
    </citation>
    <scope>NUCLEOTIDE SEQUENCE [LARGE SCALE GENOMIC DNA]</scope>
    <source>
        <strain evidence="4 5">ATCC 27603</strain>
    </source>
</reference>
<keyword evidence="1 4" id="KW-0808">Transferase</keyword>
<gene>
    <name evidence="4" type="ORF">EJ104_07240</name>
</gene>
<feature type="domain" description="N-acetyltransferase" evidence="3">
    <location>
        <begin position="4"/>
        <end position="157"/>
    </location>
</feature>
<dbReference type="InterPro" id="IPR000182">
    <property type="entry name" value="GNAT_dom"/>
</dbReference>
<accession>A0A3S0I8B4</accession>
<dbReference type="AlphaFoldDB" id="A0A3S0I8B4"/>
<protein>
    <submittedName>
        <fullName evidence="4">GNAT family N-acetyltransferase</fullName>
    </submittedName>
</protein>
<dbReference type="EMBL" id="RXPE01000012">
    <property type="protein sequence ID" value="RTR27064.1"/>
    <property type="molecule type" value="Genomic_DNA"/>
</dbReference>
<name>A0A3S0I8B4_9DEIO</name>
<evidence type="ECO:0000256" key="2">
    <source>
        <dbReference type="ARBA" id="ARBA00023315"/>
    </source>
</evidence>
<dbReference type="PANTHER" id="PTHR43877">
    <property type="entry name" value="AMINOALKYLPHOSPHONATE N-ACETYLTRANSFERASE-RELATED-RELATED"/>
    <property type="match status" value="1"/>
</dbReference>
<proteinExistence type="predicted"/>
<dbReference type="SUPFAM" id="SSF55729">
    <property type="entry name" value="Acyl-CoA N-acyltransferases (Nat)"/>
    <property type="match status" value="2"/>
</dbReference>